<keyword evidence="2" id="KW-1185">Reference proteome</keyword>
<evidence type="ECO:0000313" key="1">
    <source>
        <dbReference type="EMBL" id="KAF2470515.1"/>
    </source>
</evidence>
<dbReference type="Proteomes" id="UP000799755">
    <property type="component" value="Unassembled WGS sequence"/>
</dbReference>
<reference evidence="1" key="1">
    <citation type="journal article" date="2020" name="Stud. Mycol.">
        <title>101 Dothideomycetes genomes: a test case for predicting lifestyles and emergence of pathogens.</title>
        <authorList>
            <person name="Haridas S."/>
            <person name="Albert R."/>
            <person name="Binder M."/>
            <person name="Bloem J."/>
            <person name="Labutti K."/>
            <person name="Salamov A."/>
            <person name="Andreopoulos B."/>
            <person name="Baker S."/>
            <person name="Barry K."/>
            <person name="Bills G."/>
            <person name="Bluhm B."/>
            <person name="Cannon C."/>
            <person name="Castanera R."/>
            <person name="Culley D."/>
            <person name="Daum C."/>
            <person name="Ezra D."/>
            <person name="Gonzalez J."/>
            <person name="Henrissat B."/>
            <person name="Kuo A."/>
            <person name="Liang C."/>
            <person name="Lipzen A."/>
            <person name="Lutzoni F."/>
            <person name="Magnuson J."/>
            <person name="Mondo S."/>
            <person name="Nolan M."/>
            <person name="Ohm R."/>
            <person name="Pangilinan J."/>
            <person name="Park H.-J."/>
            <person name="Ramirez L."/>
            <person name="Alfaro M."/>
            <person name="Sun H."/>
            <person name="Tritt A."/>
            <person name="Yoshinaga Y."/>
            <person name="Zwiers L.-H."/>
            <person name="Turgeon B."/>
            <person name="Goodwin S."/>
            <person name="Spatafora J."/>
            <person name="Crous P."/>
            <person name="Grigoriev I."/>
        </authorList>
    </citation>
    <scope>NUCLEOTIDE SEQUENCE</scope>
    <source>
        <strain evidence="1">ATCC 200398</strain>
    </source>
</reference>
<organism evidence="1 2">
    <name type="scientific">Lindgomyces ingoldianus</name>
    <dbReference type="NCBI Taxonomy" id="673940"/>
    <lineage>
        <taxon>Eukaryota</taxon>
        <taxon>Fungi</taxon>
        <taxon>Dikarya</taxon>
        <taxon>Ascomycota</taxon>
        <taxon>Pezizomycotina</taxon>
        <taxon>Dothideomycetes</taxon>
        <taxon>Pleosporomycetidae</taxon>
        <taxon>Pleosporales</taxon>
        <taxon>Lindgomycetaceae</taxon>
        <taxon>Lindgomyces</taxon>
    </lineage>
</organism>
<comment type="caution">
    <text evidence="1">The sequence shown here is derived from an EMBL/GenBank/DDBJ whole genome shotgun (WGS) entry which is preliminary data.</text>
</comment>
<name>A0ACB6QVI3_9PLEO</name>
<dbReference type="EMBL" id="MU003508">
    <property type="protein sequence ID" value="KAF2470515.1"/>
    <property type="molecule type" value="Genomic_DNA"/>
</dbReference>
<protein>
    <submittedName>
        <fullName evidence="1">Uncharacterized protein</fullName>
    </submittedName>
</protein>
<proteinExistence type="predicted"/>
<sequence length="342" mass="36561">MYSILFTVFISSVLCTDPRILHLPKRSHDLPKVSLPCVIRSGTISPLFGSTNTTWASASECPPPDKLKKDAAGSCGPLKTPDCAAYCEEKTAWFYGREIEFPLQCQSNSKCTLTTTDTITVTNSYTVNVGLDGSAGDAKTGLLSALKVGFSYSYSVASAKAQGLSQTAPDGYCGYWTFIPMYWASYGSLTHASLFTSAALPFTGMVPTTHCNRDAVTKKVYNYKPVFDTSGNPVGETVFVKKNCVTHKKLCGVKQAPVYTQQFEPDLKDSTKGWMYTDDKGCEVDAGVAMPASAMSTTSALPSAPTIAVGAKCGNNGECDAGQICNSGRCAENTWKPTGRAM</sequence>
<accession>A0ACB6QVI3</accession>
<gene>
    <name evidence="1" type="ORF">BDR25DRAFT_314693</name>
</gene>
<evidence type="ECO:0000313" key="2">
    <source>
        <dbReference type="Proteomes" id="UP000799755"/>
    </source>
</evidence>